<evidence type="ECO:0000313" key="5">
    <source>
        <dbReference type="EMBL" id="GEY85069.1"/>
    </source>
</evidence>
<comment type="caution">
    <text evidence="5">The sequence shown here is derived from an EMBL/GenBank/DDBJ whole genome shotgun (WGS) entry which is preliminary data.</text>
</comment>
<dbReference type="InterPro" id="IPR013103">
    <property type="entry name" value="RVT_2"/>
</dbReference>
<feature type="domain" description="Reverse transcriptase Ty1/copia-type" evidence="3">
    <location>
        <begin position="583"/>
        <end position="684"/>
    </location>
</feature>
<gene>
    <name evidence="5" type="ORF">Tci_457043</name>
</gene>
<dbReference type="Pfam" id="PF07727">
    <property type="entry name" value="RVT_2"/>
    <property type="match status" value="1"/>
</dbReference>
<evidence type="ECO:0000259" key="4">
    <source>
        <dbReference type="Pfam" id="PF25597"/>
    </source>
</evidence>
<feature type="region of interest" description="Disordered" evidence="2">
    <location>
        <begin position="392"/>
        <end position="434"/>
    </location>
</feature>
<accession>A0A699HW89</accession>
<feature type="region of interest" description="Disordered" evidence="2">
    <location>
        <begin position="459"/>
        <end position="511"/>
    </location>
</feature>
<proteinExistence type="predicted"/>
<feature type="domain" description="Retroviral polymerase SH3-like" evidence="4">
    <location>
        <begin position="306"/>
        <end position="362"/>
    </location>
</feature>
<feature type="non-terminal residue" evidence="5">
    <location>
        <position position="1352"/>
    </location>
</feature>
<evidence type="ECO:0000259" key="3">
    <source>
        <dbReference type="Pfam" id="PF07727"/>
    </source>
</evidence>
<feature type="non-terminal residue" evidence="5">
    <location>
        <position position="1"/>
    </location>
</feature>
<reference evidence="5" key="1">
    <citation type="journal article" date="2019" name="Sci. Rep.">
        <title>Draft genome of Tanacetum cinerariifolium, the natural source of mosquito coil.</title>
        <authorList>
            <person name="Yamashiro T."/>
            <person name="Shiraishi A."/>
            <person name="Satake H."/>
            <person name="Nakayama K."/>
        </authorList>
    </citation>
    <scope>NUCLEOTIDE SEQUENCE</scope>
</reference>
<feature type="compositionally biased region" description="Polar residues" evidence="2">
    <location>
        <begin position="410"/>
        <end position="422"/>
    </location>
</feature>
<evidence type="ECO:0000256" key="2">
    <source>
        <dbReference type="SAM" id="MobiDB-lite"/>
    </source>
</evidence>
<keyword evidence="1" id="KW-0175">Coiled coil</keyword>
<dbReference type="EMBL" id="BKCJ010215769">
    <property type="protein sequence ID" value="GEY85069.1"/>
    <property type="molecule type" value="Genomic_DNA"/>
</dbReference>
<protein>
    <submittedName>
        <fullName evidence="5">Uncharacterized protein</fullName>
    </submittedName>
</protein>
<feature type="coiled-coil region" evidence="1">
    <location>
        <begin position="901"/>
        <end position="981"/>
    </location>
</feature>
<feature type="compositionally biased region" description="Polar residues" evidence="2">
    <location>
        <begin position="473"/>
        <end position="507"/>
    </location>
</feature>
<feature type="compositionally biased region" description="Polar residues" evidence="2">
    <location>
        <begin position="115"/>
        <end position="140"/>
    </location>
</feature>
<dbReference type="InterPro" id="IPR057670">
    <property type="entry name" value="SH3_retrovirus"/>
</dbReference>
<sequence>SQPSGEYHDVPPPITGNFMPPKLDLVFYTAPIAVKTAHSTFTVQLRPAKPAQGISHVTRPMAPIIEDWVSDLEDESEPNDPQILTKSKPVSVTAARSVSAVVPKIMATKPRHARSLNTKSNSINRRYKTRSQSSKTSNSFLKVTAAQAQVVSAAKGKKGKWVWRPKHHILDYDSSASKLLKRLDHNDALRRSKSLNGGYVAFGGNPKGGKISGKGKIKIDSKLPDENQVLLRVPRENNMYNVNLKDIVPSGDLTCLFAKATIDESNLWHRRLGHNRVLVTKPQNKTPYELLHGRTPSIGFMRPFGCLVTILNTLDSLGKFEGKVDEGFLVGYSVNSKAFRVFNSRTRIVQETLHVNFLENKPNVAGKTREEANQQCMLFLVWSTSSTNPHNKVGDATFDGKEHDAEKPESTVNLSLSSSALSGKQDDMTKKKDKGKSLVDYFTGNREFNADFVDYSKDSSNDVSAAGPIVPTAGQNYSNNTNSISDAGSSNTNTSPTHGKSSLQDASQPPDMLESEDIVYSNHENVSAEADFNNLEISITEPKRVHQALKDPSWIESMQEELLQFKMQKVWILVDLPHGKRAIVARIEAIRLFLAYASFMGFMVYQMDVKSIFLYGTIEEEVYVCQPPGFEDPDHPDKVYKVVKALYGLHQAPRAWYKTLATYLLENGFYRGKIDQILFIKKQKGDILFVKQKEDGIFINQDKYVAEILKKFGLTEGKSASTPIDIEKSLLKDPDGEDVDVHIYRSMIGSLMYLTSSRSDIMFANTVAVKQSNDVTRLQALVDKKKVVVTEATIKDALHLDDAEGVDCLPNEENFTTLTRMGYEKPSTKLTFYKAFFSSQWKFLIHTILQSMSAKRTSWNEFSLTMASAVICLSIAQSPPPQPQSPSPAQTQGVDFPMSLLQEALNTCAALTRRVEHLEHDKVAQNLEITKLKTRVKELERANKGRMIDKSDKDEGAKLMNEKEEKETEEVRVNHDDAQIKGRQADIYYIDMDHATKVLSMQEDEPEIQEAVEVVTTAKLIIEVVAAVSEIVSAAAVVQADVPAALTETVNAAAAPVKVVVPFTRRRRGVVIKDPKEESSAKTPTETKSKDKGKAIMVEEPKPMKKKQQVELDEAYTRKLQEELNQDIDWEVAMDHVKQKAKENPYVQRYQVMKKRPQTEAQARRNMMVYLKSTAGFTLDYFKGMSYNDIRPIFKAKFNANMEFLLKSKEHMEEEESRAIAIINETSAQKAAKKRRLNKEAEDVEELKQHLEIVSDEDDDVYTEATPLARKVPVVDYQIIYVNNKPRCNIIRVDDTYQLYASFITMLKNFDRDELETLWSIVKEKFSTSKPNNFSDEYLLSTLKTMFGRPDG</sequence>
<feature type="region of interest" description="Disordered" evidence="2">
    <location>
        <begin position="1071"/>
        <end position="1094"/>
    </location>
</feature>
<feature type="region of interest" description="Disordered" evidence="2">
    <location>
        <begin position="110"/>
        <end position="140"/>
    </location>
</feature>
<feature type="compositionally biased region" description="Basic and acidic residues" evidence="2">
    <location>
        <begin position="398"/>
        <end position="409"/>
    </location>
</feature>
<feature type="coiled-coil region" evidence="1">
    <location>
        <begin position="1195"/>
        <end position="1257"/>
    </location>
</feature>
<name>A0A699HW89_TANCI</name>
<dbReference type="Pfam" id="PF25597">
    <property type="entry name" value="SH3_retrovirus"/>
    <property type="match status" value="1"/>
</dbReference>
<evidence type="ECO:0000256" key="1">
    <source>
        <dbReference type="SAM" id="Coils"/>
    </source>
</evidence>
<organism evidence="5">
    <name type="scientific">Tanacetum cinerariifolium</name>
    <name type="common">Dalmatian daisy</name>
    <name type="synonym">Chrysanthemum cinerariifolium</name>
    <dbReference type="NCBI Taxonomy" id="118510"/>
    <lineage>
        <taxon>Eukaryota</taxon>
        <taxon>Viridiplantae</taxon>
        <taxon>Streptophyta</taxon>
        <taxon>Embryophyta</taxon>
        <taxon>Tracheophyta</taxon>
        <taxon>Spermatophyta</taxon>
        <taxon>Magnoliopsida</taxon>
        <taxon>eudicotyledons</taxon>
        <taxon>Gunneridae</taxon>
        <taxon>Pentapetalae</taxon>
        <taxon>asterids</taxon>
        <taxon>campanulids</taxon>
        <taxon>Asterales</taxon>
        <taxon>Asteraceae</taxon>
        <taxon>Asteroideae</taxon>
        <taxon>Anthemideae</taxon>
        <taxon>Anthemidinae</taxon>
        <taxon>Tanacetum</taxon>
    </lineage>
</organism>